<reference evidence="3" key="1">
    <citation type="submission" date="2023-06" db="EMBL/GenBank/DDBJ databases">
        <title>Reference genome for the Northern bat (Eptesicus nilssonii), a most northern bat species.</title>
        <authorList>
            <person name="Laine V.N."/>
            <person name="Pulliainen A.T."/>
            <person name="Lilley T.M."/>
        </authorList>
    </citation>
    <scope>NUCLEOTIDE SEQUENCE</scope>
    <source>
        <strain evidence="3">BLF_Eptnil</strain>
        <tissue evidence="3">Kidney</tissue>
    </source>
</reference>
<keyword evidence="2" id="KW-0687">Ribonucleoprotein</keyword>
<dbReference type="GO" id="GO:0003735">
    <property type="term" value="F:structural constituent of ribosome"/>
    <property type="evidence" value="ECO:0007669"/>
    <property type="project" value="InterPro"/>
</dbReference>
<sequence length="187" mass="19563">MRCTPSSTASFLFYTASTGPDKAHRLGYEAKQGYAILEAWCMKCVHWGEGEASAQPAPSCSPGALVGCPTEGLGPWGAGLSLQLDILSAAAEAGEAPTTIAGLGSLLVKISYTGSSMLSSLIQSLKPSDGILTPVDHQTGPQAQEDTRADVCRLQEPQPWKEPHYCGSHLQLGEGTILSSSTIPHPL</sequence>
<gene>
    <name evidence="3" type="ORF">QTO34_013199</name>
</gene>
<evidence type="ECO:0000313" key="4">
    <source>
        <dbReference type="Proteomes" id="UP001177744"/>
    </source>
</evidence>
<keyword evidence="4" id="KW-1185">Reference proteome</keyword>
<dbReference type="AlphaFoldDB" id="A0AA40I8Q8"/>
<dbReference type="GO" id="GO:0006412">
    <property type="term" value="P:translation"/>
    <property type="evidence" value="ECO:0007669"/>
    <property type="project" value="InterPro"/>
</dbReference>
<evidence type="ECO:0000256" key="1">
    <source>
        <dbReference type="ARBA" id="ARBA00022980"/>
    </source>
</evidence>
<dbReference type="SUPFAM" id="SSF54189">
    <property type="entry name" value="Ribosomal proteins S24e, L23 and L15e"/>
    <property type="match status" value="1"/>
</dbReference>
<keyword evidence="1" id="KW-0689">Ribosomal protein</keyword>
<proteinExistence type="predicted"/>
<dbReference type="EMBL" id="JAULJE010000003">
    <property type="protein sequence ID" value="KAK1344502.1"/>
    <property type="molecule type" value="Genomic_DNA"/>
</dbReference>
<dbReference type="GO" id="GO:0044391">
    <property type="term" value="C:ribosomal subunit"/>
    <property type="evidence" value="ECO:0007669"/>
    <property type="project" value="UniProtKB-ARBA"/>
</dbReference>
<evidence type="ECO:0000256" key="2">
    <source>
        <dbReference type="ARBA" id="ARBA00023274"/>
    </source>
</evidence>
<comment type="caution">
    <text evidence="3">The sequence shown here is derived from an EMBL/GenBank/DDBJ whole genome shotgun (WGS) entry which is preliminary data.</text>
</comment>
<organism evidence="3 4">
    <name type="scientific">Cnephaeus nilssonii</name>
    <name type="common">Northern bat</name>
    <name type="synonym">Eptesicus nilssonii</name>
    <dbReference type="NCBI Taxonomy" id="3371016"/>
    <lineage>
        <taxon>Eukaryota</taxon>
        <taxon>Metazoa</taxon>
        <taxon>Chordata</taxon>
        <taxon>Craniata</taxon>
        <taxon>Vertebrata</taxon>
        <taxon>Euteleostomi</taxon>
        <taxon>Mammalia</taxon>
        <taxon>Eutheria</taxon>
        <taxon>Laurasiatheria</taxon>
        <taxon>Chiroptera</taxon>
        <taxon>Yangochiroptera</taxon>
        <taxon>Vespertilionidae</taxon>
        <taxon>Cnephaeus</taxon>
    </lineage>
</organism>
<dbReference type="InterPro" id="IPR012678">
    <property type="entry name" value="Ribosomal_uL23/eL15/eS24_sf"/>
</dbReference>
<name>A0AA40I8Q8_CNENI</name>
<dbReference type="Proteomes" id="UP001177744">
    <property type="component" value="Unassembled WGS sequence"/>
</dbReference>
<accession>A0AA40I8Q8</accession>
<protein>
    <submittedName>
        <fullName evidence="3">Uncharacterized protein</fullName>
    </submittedName>
</protein>
<evidence type="ECO:0000313" key="3">
    <source>
        <dbReference type="EMBL" id="KAK1344502.1"/>
    </source>
</evidence>